<dbReference type="PANTHER" id="PTHR13318:SF261">
    <property type="entry name" value="F-BOX DOMAIN-CONTAINING PROTEIN"/>
    <property type="match status" value="1"/>
</dbReference>
<name>A0A7R9FKE0_9NEOP</name>
<dbReference type="PANTHER" id="PTHR13318">
    <property type="entry name" value="PARTNER OF PAIRED, ISOFORM B-RELATED"/>
    <property type="match status" value="1"/>
</dbReference>
<gene>
    <name evidence="2" type="ORF">TTEB3V08_LOCUS3319</name>
</gene>
<organism evidence="2">
    <name type="scientific">Timema tahoe</name>
    <dbReference type="NCBI Taxonomy" id="61484"/>
    <lineage>
        <taxon>Eukaryota</taxon>
        <taxon>Metazoa</taxon>
        <taxon>Ecdysozoa</taxon>
        <taxon>Arthropoda</taxon>
        <taxon>Hexapoda</taxon>
        <taxon>Insecta</taxon>
        <taxon>Pterygota</taxon>
        <taxon>Neoptera</taxon>
        <taxon>Polyneoptera</taxon>
        <taxon>Phasmatodea</taxon>
        <taxon>Timematodea</taxon>
        <taxon>Timematoidea</taxon>
        <taxon>Timematidae</taxon>
        <taxon>Timema</taxon>
    </lineage>
</organism>
<reference evidence="2" key="1">
    <citation type="submission" date="2020-11" db="EMBL/GenBank/DDBJ databases">
        <authorList>
            <person name="Tran Van P."/>
        </authorList>
    </citation>
    <scope>NUCLEOTIDE SEQUENCE</scope>
</reference>
<dbReference type="InterPro" id="IPR006553">
    <property type="entry name" value="Leu-rich_rpt_Cys-con_subtyp"/>
</dbReference>
<dbReference type="Gene3D" id="3.80.10.10">
    <property type="entry name" value="Ribonuclease Inhibitor"/>
    <property type="match status" value="1"/>
</dbReference>
<dbReference type="SMART" id="SM00367">
    <property type="entry name" value="LRR_CC"/>
    <property type="match status" value="4"/>
</dbReference>
<evidence type="ECO:0000313" key="2">
    <source>
        <dbReference type="EMBL" id="CAD7455239.1"/>
    </source>
</evidence>
<sequence>MAQLCAQDAPQDAPYLFAPFPYSLNKAQTGGKIMDLKYLKLQNCFWLTEGCMEALTLHHHNIEEVDLMFCWRLNDSCVSNLMRSCSRLRLVNLSFIFALTDSTMVVIGECCKLLEHLNIKGCWQVTDRGISPWNFPLSSHTLPKPLTTIAAESNTIVALKGGNFRKTAVYQQRSETCFEDLSLHMSTSILPRAGSQPDIGPFRVEVMGGGEKRVLDDVVYPESVAFSFFFPPLLPLLLDAVAVGCRFLKTLFIKECKFVTEHSLDIIRDRVYIDMPRLVTMDFFDFMAQMPSPPLPIMEYIE</sequence>
<dbReference type="AlphaFoldDB" id="A0A7R9FKE0"/>
<dbReference type="EMBL" id="OE000855">
    <property type="protein sequence ID" value="CAD7455239.1"/>
    <property type="molecule type" value="Genomic_DNA"/>
</dbReference>
<evidence type="ECO:0000259" key="1">
    <source>
        <dbReference type="Pfam" id="PF25372"/>
    </source>
</evidence>
<proteinExistence type="predicted"/>
<dbReference type="Pfam" id="PF25372">
    <property type="entry name" value="DUF7885"/>
    <property type="match status" value="1"/>
</dbReference>
<dbReference type="InterPro" id="IPR032675">
    <property type="entry name" value="LRR_dom_sf"/>
</dbReference>
<feature type="domain" description="F-box/LRR-repeat protein 15-like leucin rich repeat" evidence="1">
    <location>
        <begin position="37"/>
        <end position="131"/>
    </location>
</feature>
<dbReference type="InterPro" id="IPR057207">
    <property type="entry name" value="FBXL15_LRR"/>
</dbReference>
<dbReference type="GO" id="GO:0019005">
    <property type="term" value="C:SCF ubiquitin ligase complex"/>
    <property type="evidence" value="ECO:0007669"/>
    <property type="project" value="TreeGrafter"/>
</dbReference>
<accession>A0A7R9FKE0</accession>
<dbReference type="GO" id="GO:0031146">
    <property type="term" value="P:SCF-dependent proteasomal ubiquitin-dependent protein catabolic process"/>
    <property type="evidence" value="ECO:0007669"/>
    <property type="project" value="TreeGrafter"/>
</dbReference>
<protein>
    <recommendedName>
        <fullName evidence="1">F-box/LRR-repeat protein 15-like leucin rich repeat domain-containing protein</fullName>
    </recommendedName>
</protein>
<dbReference type="SUPFAM" id="SSF52047">
    <property type="entry name" value="RNI-like"/>
    <property type="match status" value="1"/>
</dbReference>